<protein>
    <recommendedName>
        <fullName evidence="4">Nodule-specific Glycine Rich Peptide</fullName>
    </recommendedName>
</protein>
<dbReference type="AlphaFoldDB" id="A0A103YBX3"/>
<feature type="signal peptide" evidence="1">
    <location>
        <begin position="1"/>
        <end position="22"/>
    </location>
</feature>
<gene>
    <name evidence="2" type="ORF">Ccrd_015426</name>
</gene>
<dbReference type="Proteomes" id="UP000243975">
    <property type="component" value="Unassembled WGS sequence"/>
</dbReference>
<name>A0A103YBX3_CYNCS</name>
<evidence type="ECO:0000313" key="3">
    <source>
        <dbReference type="Proteomes" id="UP000243975"/>
    </source>
</evidence>
<keyword evidence="1" id="KW-0732">Signal</keyword>
<evidence type="ECO:0008006" key="4">
    <source>
        <dbReference type="Google" id="ProtNLM"/>
    </source>
</evidence>
<dbReference type="EMBL" id="LEKV01001843">
    <property type="protein sequence ID" value="KVI06249.1"/>
    <property type="molecule type" value="Genomic_DNA"/>
</dbReference>
<organism evidence="2 3">
    <name type="scientific">Cynara cardunculus var. scolymus</name>
    <name type="common">Globe artichoke</name>
    <name type="synonym">Cynara scolymus</name>
    <dbReference type="NCBI Taxonomy" id="59895"/>
    <lineage>
        <taxon>Eukaryota</taxon>
        <taxon>Viridiplantae</taxon>
        <taxon>Streptophyta</taxon>
        <taxon>Embryophyta</taxon>
        <taxon>Tracheophyta</taxon>
        <taxon>Spermatophyta</taxon>
        <taxon>Magnoliopsida</taxon>
        <taxon>eudicotyledons</taxon>
        <taxon>Gunneridae</taxon>
        <taxon>Pentapetalae</taxon>
        <taxon>asterids</taxon>
        <taxon>campanulids</taxon>
        <taxon>Asterales</taxon>
        <taxon>Asteraceae</taxon>
        <taxon>Carduoideae</taxon>
        <taxon>Cardueae</taxon>
        <taxon>Carduinae</taxon>
        <taxon>Cynara</taxon>
    </lineage>
</organism>
<comment type="caution">
    <text evidence="2">The sequence shown here is derived from an EMBL/GenBank/DDBJ whole genome shotgun (WGS) entry which is preliminary data.</text>
</comment>
<reference evidence="2 3" key="1">
    <citation type="journal article" date="2016" name="Sci. Rep.">
        <title>The genome sequence of the outbreeding globe artichoke constructed de novo incorporating a phase-aware low-pass sequencing strategy of F1 progeny.</title>
        <authorList>
            <person name="Scaglione D."/>
            <person name="Reyes-Chin-Wo S."/>
            <person name="Acquadro A."/>
            <person name="Froenicke L."/>
            <person name="Portis E."/>
            <person name="Beitel C."/>
            <person name="Tirone M."/>
            <person name="Mauro R."/>
            <person name="Lo Monaco A."/>
            <person name="Mauromicale G."/>
            <person name="Faccioli P."/>
            <person name="Cattivelli L."/>
            <person name="Rieseberg L."/>
            <person name="Michelmore R."/>
            <person name="Lanteri S."/>
        </authorList>
    </citation>
    <scope>NUCLEOTIDE SEQUENCE [LARGE SCALE GENOMIC DNA]</scope>
    <source>
        <strain evidence="2">2C</strain>
    </source>
</reference>
<dbReference type="Gramene" id="KVI06249">
    <property type="protein sequence ID" value="KVI06249"/>
    <property type="gene ID" value="Ccrd_015426"/>
</dbReference>
<feature type="chain" id="PRO_5007119579" description="Nodule-specific Glycine Rich Peptide" evidence="1">
    <location>
        <begin position="23"/>
        <end position="79"/>
    </location>
</feature>
<keyword evidence="3" id="KW-1185">Reference proteome</keyword>
<proteinExistence type="predicted"/>
<evidence type="ECO:0000256" key="1">
    <source>
        <dbReference type="SAM" id="SignalP"/>
    </source>
</evidence>
<evidence type="ECO:0000313" key="2">
    <source>
        <dbReference type="EMBL" id="KVI06249.1"/>
    </source>
</evidence>
<sequence length="79" mass="8585">MKYNCFNLSLLFLFALVLISSARKIPSAQTHNSKVVEIQKGYHVDGTIGGWGPWINNGYPKHKVDELRVNGRGGGGGGN</sequence>
<accession>A0A103YBX3</accession>